<evidence type="ECO:0000256" key="10">
    <source>
        <dbReference type="ARBA" id="ARBA00023136"/>
    </source>
</evidence>
<dbReference type="SMART" id="SM00382">
    <property type="entry name" value="AAA"/>
    <property type="match status" value="1"/>
</dbReference>
<keyword evidence="3" id="KW-0813">Transport</keyword>
<evidence type="ECO:0000256" key="6">
    <source>
        <dbReference type="ARBA" id="ARBA00022741"/>
    </source>
</evidence>
<evidence type="ECO:0000313" key="12">
    <source>
        <dbReference type="EMBL" id="EJF88070.1"/>
    </source>
</evidence>
<organism evidence="12 13">
    <name type="scientific">Bartonella melophagi K-2C</name>
    <dbReference type="NCBI Taxonomy" id="1094557"/>
    <lineage>
        <taxon>Bacteria</taxon>
        <taxon>Pseudomonadati</taxon>
        <taxon>Pseudomonadota</taxon>
        <taxon>Alphaproteobacteria</taxon>
        <taxon>Hyphomicrobiales</taxon>
        <taxon>Bartonellaceae</taxon>
        <taxon>Bartonella</taxon>
    </lineage>
</organism>
<dbReference type="eggNOG" id="COG4604">
    <property type="taxonomic scope" value="Bacteria"/>
</dbReference>
<dbReference type="PANTHER" id="PTHR42771:SF3">
    <property type="entry name" value="PETROBACTIN IMPORT ATP-BINDING PROTEIN YCLP"/>
    <property type="match status" value="1"/>
</dbReference>
<keyword evidence="7" id="KW-0067">ATP-binding</keyword>
<protein>
    <recommendedName>
        <fullName evidence="11">ABC transporter domain-containing protein</fullName>
    </recommendedName>
</protein>
<dbReference type="Proteomes" id="UP000009017">
    <property type="component" value="Unassembled WGS sequence"/>
</dbReference>
<dbReference type="GO" id="GO:0016887">
    <property type="term" value="F:ATP hydrolysis activity"/>
    <property type="evidence" value="ECO:0007669"/>
    <property type="project" value="InterPro"/>
</dbReference>
<dbReference type="GO" id="GO:0005886">
    <property type="term" value="C:plasma membrane"/>
    <property type="evidence" value="ECO:0007669"/>
    <property type="project" value="UniProtKB-SubCell"/>
</dbReference>
<proteinExistence type="inferred from homology"/>
<evidence type="ECO:0000259" key="11">
    <source>
        <dbReference type="PROSITE" id="PS50893"/>
    </source>
</evidence>
<accession>J1JU95</accession>
<dbReference type="PROSITE" id="PS50893">
    <property type="entry name" value="ABC_TRANSPORTER_2"/>
    <property type="match status" value="1"/>
</dbReference>
<dbReference type="SUPFAM" id="SSF52540">
    <property type="entry name" value="P-loop containing nucleoside triphosphate hydrolases"/>
    <property type="match status" value="1"/>
</dbReference>
<keyword evidence="4" id="KW-1003">Cell membrane</keyword>
<dbReference type="PATRIC" id="fig|1094557.3.peg.1317"/>
<comment type="similarity">
    <text evidence="2">Belongs to the ABC transporter superfamily.</text>
</comment>
<keyword evidence="9" id="KW-0406">Ion transport</keyword>
<keyword evidence="5" id="KW-0410">Iron transport</keyword>
<comment type="subcellular location">
    <subcellularLocation>
        <location evidence="1">Cell membrane</location>
        <topology evidence="1">Peripheral membrane protein</topology>
    </subcellularLocation>
</comment>
<evidence type="ECO:0000256" key="8">
    <source>
        <dbReference type="ARBA" id="ARBA00023004"/>
    </source>
</evidence>
<dbReference type="GO" id="GO:0006826">
    <property type="term" value="P:iron ion transport"/>
    <property type="evidence" value="ECO:0007669"/>
    <property type="project" value="UniProtKB-KW"/>
</dbReference>
<name>J1JU95_9HYPH</name>
<reference evidence="12 13" key="1">
    <citation type="submission" date="2012-03" db="EMBL/GenBank/DDBJ databases">
        <title>The Genome Sequence of Bartonella melophagi K-2C.</title>
        <authorList>
            <consortium name="The Broad Institute Genome Sequencing Platform"/>
            <consortium name="The Broad Institute Genome Sequencing Center for Infectious Disease"/>
            <person name="Feldgarden M."/>
            <person name="Kirby J."/>
            <person name="Kosoy M."/>
            <person name="Birtles R."/>
            <person name="Probert W.S."/>
            <person name="Chiaraviglio L."/>
            <person name="Young S.K."/>
            <person name="Zeng Q."/>
            <person name="Gargeya S."/>
            <person name="Fitzgerald M."/>
            <person name="Haas B."/>
            <person name="Abouelleil A."/>
            <person name="Alvarado L."/>
            <person name="Arachchi H.M."/>
            <person name="Berlin A."/>
            <person name="Chapman S.B."/>
            <person name="Gearin G."/>
            <person name="Goldberg J."/>
            <person name="Griggs A."/>
            <person name="Gujja S."/>
            <person name="Hansen M."/>
            <person name="Heiman D."/>
            <person name="Howarth C."/>
            <person name="Larimer J."/>
            <person name="Lui A."/>
            <person name="MacDonald P.J.P."/>
            <person name="McCowen C."/>
            <person name="Montmayeur A."/>
            <person name="Murphy C."/>
            <person name="Neiman D."/>
            <person name="Pearson M."/>
            <person name="Priest M."/>
            <person name="Roberts A."/>
            <person name="Saif S."/>
            <person name="Shea T."/>
            <person name="Sisk P."/>
            <person name="Stolte C."/>
            <person name="Sykes S."/>
            <person name="Wortman J."/>
            <person name="Nusbaum C."/>
            <person name="Birren B."/>
        </authorList>
    </citation>
    <scope>NUCLEOTIDE SEQUENCE [LARGE SCALE GENOMIC DNA]</scope>
    <source>
        <strain evidence="12 13">K-2C</strain>
    </source>
</reference>
<comment type="caution">
    <text evidence="12">The sequence shown here is derived from an EMBL/GenBank/DDBJ whole genome shotgun (WGS) entry which is preliminary data.</text>
</comment>
<keyword evidence="8" id="KW-0408">Iron</keyword>
<dbReference type="HOGENOM" id="CLU_000604_1_11_5"/>
<dbReference type="Pfam" id="PF00005">
    <property type="entry name" value="ABC_tran"/>
    <property type="match status" value="1"/>
</dbReference>
<dbReference type="InterPro" id="IPR003439">
    <property type="entry name" value="ABC_transporter-like_ATP-bd"/>
</dbReference>
<sequence length="269" mass="30799">MLWWNCFLNFVDEGKIQMIEINHLSKTYGARLVIDNLCLHLPKGGIISLIGPNGSGKSTLLMMIRRLLPSDKGTINIDGLDIYKTPHDILAKKLSLLRQDNPLSVRLTVYDLVSFGRYPYSKGRYNNEDKQFIDSAIRYLGLQDLKTRFLDELSGGQRQRAFIAMVICQDTHYVLLDEPLNNLDMKHSVSIMKQLRRTANELKKTILLVMHDINFASSYSDMIVALKDGKAAYCGNPKEIIRPEILKEIYDMDIQVKTINNVPIALYYQ</sequence>
<evidence type="ECO:0000313" key="13">
    <source>
        <dbReference type="Proteomes" id="UP000009017"/>
    </source>
</evidence>
<dbReference type="InterPro" id="IPR003593">
    <property type="entry name" value="AAA+_ATPase"/>
</dbReference>
<evidence type="ECO:0000256" key="1">
    <source>
        <dbReference type="ARBA" id="ARBA00004202"/>
    </source>
</evidence>
<evidence type="ECO:0000256" key="5">
    <source>
        <dbReference type="ARBA" id="ARBA00022496"/>
    </source>
</evidence>
<evidence type="ECO:0000256" key="9">
    <source>
        <dbReference type="ARBA" id="ARBA00023065"/>
    </source>
</evidence>
<keyword evidence="13" id="KW-1185">Reference proteome</keyword>
<dbReference type="GO" id="GO:0005524">
    <property type="term" value="F:ATP binding"/>
    <property type="evidence" value="ECO:0007669"/>
    <property type="project" value="UniProtKB-KW"/>
</dbReference>
<evidence type="ECO:0000256" key="3">
    <source>
        <dbReference type="ARBA" id="ARBA00022448"/>
    </source>
</evidence>
<dbReference type="PANTHER" id="PTHR42771">
    <property type="entry name" value="IRON(3+)-HYDROXAMATE IMPORT ATP-BINDING PROTEIN FHUC"/>
    <property type="match status" value="1"/>
</dbReference>
<gene>
    <name evidence="12" type="ORF">ME3_01269</name>
</gene>
<dbReference type="CDD" id="cd03214">
    <property type="entry name" value="ABC_Iron-Siderophores_B12_Hemin"/>
    <property type="match status" value="1"/>
</dbReference>
<dbReference type="Gene3D" id="3.40.50.300">
    <property type="entry name" value="P-loop containing nucleotide triphosphate hydrolases"/>
    <property type="match status" value="1"/>
</dbReference>
<evidence type="ECO:0000256" key="4">
    <source>
        <dbReference type="ARBA" id="ARBA00022475"/>
    </source>
</evidence>
<dbReference type="PROSITE" id="PS00211">
    <property type="entry name" value="ABC_TRANSPORTER_1"/>
    <property type="match status" value="1"/>
</dbReference>
<evidence type="ECO:0000256" key="2">
    <source>
        <dbReference type="ARBA" id="ARBA00005417"/>
    </source>
</evidence>
<dbReference type="InterPro" id="IPR017871">
    <property type="entry name" value="ABC_transporter-like_CS"/>
</dbReference>
<dbReference type="AlphaFoldDB" id="J1JU95"/>
<dbReference type="InterPro" id="IPR027417">
    <property type="entry name" value="P-loop_NTPase"/>
</dbReference>
<dbReference type="FunFam" id="3.40.50.300:FF:000134">
    <property type="entry name" value="Iron-enterobactin ABC transporter ATP-binding protein"/>
    <property type="match status" value="1"/>
</dbReference>
<dbReference type="EMBL" id="AIMA01000033">
    <property type="protein sequence ID" value="EJF88070.1"/>
    <property type="molecule type" value="Genomic_DNA"/>
</dbReference>
<evidence type="ECO:0000256" key="7">
    <source>
        <dbReference type="ARBA" id="ARBA00022840"/>
    </source>
</evidence>
<feature type="domain" description="ABC transporter" evidence="11">
    <location>
        <begin position="19"/>
        <end position="253"/>
    </location>
</feature>
<keyword evidence="10" id="KW-0472">Membrane</keyword>
<keyword evidence="6" id="KW-0547">Nucleotide-binding</keyword>
<dbReference type="InterPro" id="IPR051535">
    <property type="entry name" value="Siderophore_ABC-ATPase"/>
</dbReference>